<feature type="compositionally biased region" description="Polar residues" evidence="2">
    <location>
        <begin position="448"/>
        <end position="457"/>
    </location>
</feature>
<evidence type="ECO:0000256" key="1">
    <source>
        <dbReference type="PROSITE-ProRule" id="PRU00047"/>
    </source>
</evidence>
<feature type="region of interest" description="Disordered" evidence="2">
    <location>
        <begin position="1807"/>
        <end position="1838"/>
    </location>
</feature>
<keyword evidence="6" id="KW-1185">Reference proteome</keyword>
<name>A0ABP0SCH5_9DINO</name>
<evidence type="ECO:0000313" key="5">
    <source>
        <dbReference type="EMBL" id="CAK9110080.1"/>
    </source>
</evidence>
<organism evidence="5 6">
    <name type="scientific">Durusdinium trenchii</name>
    <dbReference type="NCBI Taxonomy" id="1381693"/>
    <lineage>
        <taxon>Eukaryota</taxon>
        <taxon>Sar</taxon>
        <taxon>Alveolata</taxon>
        <taxon>Dinophyceae</taxon>
        <taxon>Suessiales</taxon>
        <taxon>Symbiodiniaceae</taxon>
        <taxon>Durusdinium</taxon>
    </lineage>
</organism>
<feature type="region of interest" description="Disordered" evidence="2">
    <location>
        <begin position="434"/>
        <end position="461"/>
    </location>
</feature>
<feature type="compositionally biased region" description="Basic and acidic residues" evidence="2">
    <location>
        <begin position="1574"/>
        <end position="1596"/>
    </location>
</feature>
<keyword evidence="1" id="KW-0479">Metal-binding</keyword>
<evidence type="ECO:0000259" key="4">
    <source>
        <dbReference type="PROSITE" id="PS50158"/>
    </source>
</evidence>
<feature type="region of interest" description="Disordered" evidence="2">
    <location>
        <begin position="1347"/>
        <end position="1375"/>
    </location>
</feature>
<feature type="non-terminal residue" evidence="5">
    <location>
        <position position="1"/>
    </location>
</feature>
<feature type="region of interest" description="Disordered" evidence="2">
    <location>
        <begin position="396"/>
        <end position="419"/>
    </location>
</feature>
<sequence>AAGARLGCYRELRGRLWSAGPLEEEIEILLDRWQEKEYRRDIPPGWIPGEASYPLRTYFDKLKLWYRIANVEDEAIGPLVAGRLYGRASTIAMSLRVPRPDGTFDVGDAALVRLAVDEVRDPATNVIIQNHIPSGVQFLANALRTAFGQQDQDLATQALDKFFGLARGKLSLSEYSVEFDSRYDDAHDRAGLQLNDVGKFFLWFKNSGLPSKTVDDIKLQVAGDYTRFNDARSLALRINPNRREPDDAQILYEENESYGDYDAYYQDWGDDYEAEDSWWYGYEEADEGEWVYEEYANDETYYENHDASDESWQEVDLEAGMTSGSASDSNVSGEYNEAYYKGKGNGNDEGCFNCGSKFHRVRDCPLGKGKNKKGSHNYKGKGKSKGFWRWRPNFKGKSKGKSKYPWRSKGKGKGKGVGRKGHYYAYQEEDNYKPRGGLSISEGVPDASTPQEVATSSKEVKTTKRAESFVIHTSSEDEDFKKPTEGYSGQPEYTTKDHYDKKLKMNFMVFNMKKEETQMSYHTIHGQERYGLLIDPGAASGLVGSETLRMLKSCSMGEMEINRDKITPVSGISGNSESTLGEVTLTMATAGQPITYTAEVIGGAGSLCPALVGNPTLRRLGASILTDWFENGDGMLVLNTKDAMDAEVNHVKFFRILLTDSGHYILPCDNVQIEKVPRASKHEAIAFFQKITEITSKVWPDVQPRVRHCFHSQTAAEDDRCDYNREHEREKGPMKSQDHDVGCDHLACENGEEDELRNPVPSRKIHFIDEEQQKKSEEPYDLMNSEKNKSLSPIAEERDFEDEVSPSAILAEQCMKNDKSKEPAKNSNHLINEHPAGPAILAPAIHDEQGLREASYDEEKNVFLSYTGDMIPETADQAKLKKRYKAIPEEFYTKSGIDAGRGLRWHFWELFSGSGRLSLTLLLAGLMVGFPVDYRYGWDMRVASHRGMIHAAYEEFQPGMLHMCPDCAPWSVAASTKDPDEKMCERLQDRPALQLCQDLSARQDANGRGYNIEQPYGAQSWQELPENPLRLQRIPGNKSRQRVDQCMHGAQDEHGYPIMKPTGFGSNIRWKHTGLRCGGHCGVPHTQLKGTGPSGLTRTSMSAVYPKGMCQRMKQDIIQYLSYMNLLKLKTWPQDAYAVTLGHYYDCVRCQLGRHCPRNIEHTLVPGQCRHGRWPSEENPRRKKKLEAEMDAMKKWKQEAEAELYEGVEIKNLTSKALSVPTTHMLKKLLLETINATMGVFNEAARRKIDYVHWLDNPMLMSLFKEFFKDLIQVKGVKIELRPFHLASAEPKLPLTSSYLRMQVRGNVKAWNIHPPEDLREMSFSQINAALDEDDWAITIYGVEHDMAPSPSTPASRPRTRPDEPGIVQPAQNLDEMDEKSIADLKRAPLTPPVVLDRPGDPAEQDPTQIAPYEDEELQTKSVEEIKPLKPNYNLRRVLVRIPKLMEDENHTKTNIYGWLKRNGKWRFFPREDDHATKIMLWVQRIYKGLSKHQVHGALLGRSWRNIKPPSNTVGHLISWIHGGQGYAVQEHFSDGFLKMKRVSNYSREEMCTIYLFHYHPDPVEEPASQSTINKDDDKMDVNVPDDRGGEKRDAPETRTVVMAPEKKRQRIYNVKKELDFLRHLHVNMTENHIIQIDCGHDWLTGCHMWSEVCNQFMVEQHLREKEKLPQLFHFHYKRTHQAYACLRTAEIYQVDQETRNIEEADITDEEMILKAEKDESMVRTTHASVLVGLAAFATSKKMLAAMMPTLAFGTLVDAQSTEPENQEQKSYFSVYLMIFITVILAVMLERMVTSWMSKKRRIQPVKIESDDDDDMDVDQEGDQPSSSGASFQRKRKASSRDTWEDLARKVIDEKETLKRKNKKSEEDAHLQQQEIDSLKFDNEWWKDKYEKLEEKYDDKDFELKNLKNDMTVVNARKMVLESTVSDMRAGLVKLEDENAELKMKLDRKTAASSERPAPLTPRITDNAEMAGEIEKLQKM</sequence>
<protein>
    <submittedName>
        <fullName evidence="5">1-alkyl-2-acetylglycerophosphocholine esterase</fullName>
    </submittedName>
</protein>
<keyword evidence="1" id="KW-0862">Zinc</keyword>
<dbReference type="SMART" id="SM00343">
    <property type="entry name" value="ZnF_C2HC"/>
    <property type="match status" value="1"/>
</dbReference>
<keyword evidence="3" id="KW-0472">Membrane</keyword>
<gene>
    <name evidence="5" type="ORF">SCF082_LOCUS51133</name>
</gene>
<comment type="caution">
    <text evidence="5">The sequence shown here is derived from an EMBL/GenBank/DDBJ whole genome shotgun (WGS) entry which is preliminary data.</text>
</comment>
<evidence type="ECO:0000256" key="3">
    <source>
        <dbReference type="SAM" id="Phobius"/>
    </source>
</evidence>
<dbReference type="Proteomes" id="UP001642464">
    <property type="component" value="Unassembled WGS sequence"/>
</dbReference>
<dbReference type="PROSITE" id="PS50158">
    <property type="entry name" value="ZF_CCHC"/>
    <property type="match status" value="1"/>
</dbReference>
<dbReference type="EMBL" id="CAXAMM010043448">
    <property type="protein sequence ID" value="CAK9110080.1"/>
    <property type="molecule type" value="Genomic_DNA"/>
</dbReference>
<keyword evidence="1" id="KW-0863">Zinc-finger</keyword>
<feature type="compositionally biased region" description="Acidic residues" evidence="2">
    <location>
        <begin position="1810"/>
        <end position="1822"/>
    </location>
</feature>
<evidence type="ECO:0000313" key="6">
    <source>
        <dbReference type="Proteomes" id="UP001642464"/>
    </source>
</evidence>
<keyword evidence="3" id="KW-1133">Transmembrane helix</keyword>
<proteinExistence type="predicted"/>
<feature type="region of interest" description="Disordered" evidence="2">
    <location>
        <begin position="1946"/>
        <end position="1967"/>
    </location>
</feature>
<feature type="region of interest" description="Disordered" evidence="2">
    <location>
        <begin position="1566"/>
        <end position="1596"/>
    </location>
</feature>
<feature type="transmembrane region" description="Helical" evidence="3">
    <location>
        <begin position="1773"/>
        <end position="1793"/>
    </location>
</feature>
<accession>A0ABP0SCH5</accession>
<keyword evidence="3" id="KW-0812">Transmembrane</keyword>
<feature type="compositionally biased region" description="Low complexity" evidence="2">
    <location>
        <begin position="1348"/>
        <end position="1357"/>
    </location>
</feature>
<evidence type="ECO:0000256" key="2">
    <source>
        <dbReference type="SAM" id="MobiDB-lite"/>
    </source>
</evidence>
<reference evidence="5 6" key="1">
    <citation type="submission" date="2024-02" db="EMBL/GenBank/DDBJ databases">
        <authorList>
            <person name="Chen Y."/>
            <person name="Shah S."/>
            <person name="Dougan E. K."/>
            <person name="Thang M."/>
            <person name="Chan C."/>
        </authorList>
    </citation>
    <scope>NUCLEOTIDE SEQUENCE [LARGE SCALE GENOMIC DNA]</scope>
</reference>
<feature type="domain" description="CCHC-type" evidence="4">
    <location>
        <begin position="351"/>
        <end position="365"/>
    </location>
</feature>
<dbReference type="InterPro" id="IPR001878">
    <property type="entry name" value="Znf_CCHC"/>
</dbReference>
<feature type="non-terminal residue" evidence="5">
    <location>
        <position position="1980"/>
    </location>
</feature>